<dbReference type="GeneID" id="104986173"/>
<feature type="signal peptide" evidence="8">
    <location>
        <begin position="1"/>
        <end position="20"/>
    </location>
</feature>
<dbReference type="CTD" id="64096"/>
<feature type="chain" id="PRO_5027744864" evidence="8">
    <location>
        <begin position="21"/>
        <end position="181"/>
    </location>
</feature>
<proteinExistence type="inferred from homology"/>
<evidence type="ECO:0000313" key="10">
    <source>
        <dbReference type="Proteomes" id="UP000515208"/>
    </source>
</evidence>
<reference evidence="11" key="1">
    <citation type="submission" date="2025-08" db="UniProtKB">
        <authorList>
            <consortium name="RefSeq"/>
        </authorList>
    </citation>
    <scope>IDENTIFICATION</scope>
    <source>
        <tissue evidence="11">Blood</tissue>
    </source>
</reference>
<name>A0A6P3GYZ6_BISBB</name>
<dbReference type="InterPro" id="IPR016017">
    <property type="entry name" value="GDNF/GAS1"/>
</dbReference>
<evidence type="ECO:0000256" key="4">
    <source>
        <dbReference type="ARBA" id="ARBA00022729"/>
    </source>
</evidence>
<dbReference type="PRINTS" id="PR01316">
    <property type="entry name" value="GDNFRECEPTOR"/>
</dbReference>
<dbReference type="AlphaFoldDB" id="A0A6P3GYZ6"/>
<dbReference type="GO" id="GO:0016167">
    <property type="term" value="F:glial cell-derived neurotrophic factor receptor activity"/>
    <property type="evidence" value="ECO:0007669"/>
    <property type="project" value="TreeGrafter"/>
</dbReference>
<dbReference type="GO" id="GO:0043235">
    <property type="term" value="C:receptor complex"/>
    <property type="evidence" value="ECO:0007669"/>
    <property type="project" value="TreeGrafter"/>
</dbReference>
<comment type="subcellular location">
    <subcellularLocation>
        <location evidence="1">Cell membrane</location>
    </subcellularLocation>
</comment>
<evidence type="ECO:0000256" key="1">
    <source>
        <dbReference type="ARBA" id="ARBA00004236"/>
    </source>
</evidence>
<dbReference type="InterPro" id="IPR003438">
    <property type="entry name" value="GDNF_rcpt"/>
</dbReference>
<evidence type="ECO:0000259" key="9">
    <source>
        <dbReference type="SMART" id="SM00907"/>
    </source>
</evidence>
<keyword evidence="3" id="KW-1003">Cell membrane</keyword>
<gene>
    <name evidence="11" type="primary">GFRA4</name>
</gene>
<dbReference type="InterPro" id="IPR037193">
    <property type="entry name" value="GDNF_alpha"/>
</dbReference>
<dbReference type="OrthoDB" id="10047040at2759"/>
<dbReference type="KEGG" id="bbis:104986173"/>
<comment type="similarity">
    <text evidence="2">Belongs to the GDNFR family.</text>
</comment>
<evidence type="ECO:0000256" key="2">
    <source>
        <dbReference type="ARBA" id="ARBA00005961"/>
    </source>
</evidence>
<dbReference type="SMART" id="SM00907">
    <property type="entry name" value="GDNF"/>
    <property type="match status" value="1"/>
</dbReference>
<keyword evidence="4 8" id="KW-0732">Signal</keyword>
<dbReference type="GO" id="GO:0007399">
    <property type="term" value="P:nervous system development"/>
    <property type="evidence" value="ECO:0007669"/>
    <property type="project" value="TreeGrafter"/>
</dbReference>
<dbReference type="GO" id="GO:0009897">
    <property type="term" value="C:external side of plasma membrane"/>
    <property type="evidence" value="ECO:0007669"/>
    <property type="project" value="TreeGrafter"/>
</dbReference>
<evidence type="ECO:0000256" key="3">
    <source>
        <dbReference type="ARBA" id="ARBA00022475"/>
    </source>
</evidence>
<evidence type="ECO:0000256" key="6">
    <source>
        <dbReference type="ARBA" id="ARBA00023170"/>
    </source>
</evidence>
<dbReference type="PANTHER" id="PTHR10269">
    <property type="entry name" value="GDNF RECEPTOR ALPHA"/>
    <property type="match status" value="1"/>
</dbReference>
<dbReference type="RefSeq" id="XP_010834931.1">
    <property type="nucleotide sequence ID" value="XM_010836629.1"/>
</dbReference>
<sequence>MASCLVPALLLLLLLGPASTLRIHRRRVAGMPRGRRCPSPQRPRLLAFQVSCATTASNPDGCLRDQAPSCLRAYAGLVGTAITPNYVDNASARVEPWCDCRASGNRPKLTLHPSIDSAIQTFDGGWPPILRNQLDSHQDPEQSLLQVHTLLPPAKVSTADAPLEESSLLSMLLVLALQSLF</sequence>
<evidence type="ECO:0000256" key="8">
    <source>
        <dbReference type="SAM" id="SignalP"/>
    </source>
</evidence>
<protein>
    <submittedName>
        <fullName evidence="11">GDNF family receptor alpha-4</fullName>
    </submittedName>
</protein>
<evidence type="ECO:0000256" key="5">
    <source>
        <dbReference type="ARBA" id="ARBA00023136"/>
    </source>
</evidence>
<keyword evidence="5" id="KW-0472">Membrane</keyword>
<feature type="domain" description="GDNF/GAS1" evidence="9">
    <location>
        <begin position="37"/>
        <end position="115"/>
    </location>
</feature>
<dbReference type="SUPFAM" id="SSF110035">
    <property type="entry name" value="GDNF receptor-like"/>
    <property type="match status" value="1"/>
</dbReference>
<evidence type="ECO:0000313" key="11">
    <source>
        <dbReference type="RefSeq" id="XP_010834931.1"/>
    </source>
</evidence>
<dbReference type="Pfam" id="PF02351">
    <property type="entry name" value="GDNF"/>
    <property type="match status" value="1"/>
</dbReference>
<evidence type="ECO:0000256" key="7">
    <source>
        <dbReference type="ARBA" id="ARBA00023180"/>
    </source>
</evidence>
<keyword evidence="7" id="KW-0325">Glycoprotein</keyword>
<keyword evidence="6 11" id="KW-0675">Receptor</keyword>
<organism evidence="10 11">
    <name type="scientific">Bison bison bison</name>
    <name type="common">North American plains bison</name>
    <dbReference type="NCBI Taxonomy" id="43346"/>
    <lineage>
        <taxon>Eukaryota</taxon>
        <taxon>Metazoa</taxon>
        <taxon>Chordata</taxon>
        <taxon>Craniata</taxon>
        <taxon>Vertebrata</taxon>
        <taxon>Euteleostomi</taxon>
        <taxon>Mammalia</taxon>
        <taxon>Eutheria</taxon>
        <taxon>Laurasiatheria</taxon>
        <taxon>Artiodactyla</taxon>
        <taxon>Ruminantia</taxon>
        <taxon>Pecora</taxon>
        <taxon>Bovidae</taxon>
        <taxon>Bovinae</taxon>
        <taxon>Bison</taxon>
    </lineage>
</organism>
<dbReference type="Proteomes" id="UP000515208">
    <property type="component" value="Unplaced"/>
</dbReference>
<dbReference type="PANTHER" id="PTHR10269:SF2">
    <property type="entry name" value="GDNF FAMILY RECEPTOR ALPHA-4"/>
    <property type="match status" value="1"/>
</dbReference>
<keyword evidence="10" id="KW-1185">Reference proteome</keyword>
<accession>A0A6P3GYZ6</accession>
<dbReference type="Gene3D" id="1.10.220.110">
    <property type="entry name" value="GDNF binding domain"/>
    <property type="match status" value="1"/>
</dbReference>